<accession>A0A109JYZ8</accession>
<comment type="caution">
    <text evidence="1">The sequence shown here is derived from an EMBL/GenBank/DDBJ whole genome shotgun (WGS) entry which is preliminary data.</text>
</comment>
<evidence type="ECO:0000313" key="1">
    <source>
        <dbReference type="EMBL" id="KWV57615.1"/>
    </source>
</evidence>
<dbReference type="EMBL" id="LNCU01000041">
    <property type="protein sequence ID" value="KWV57615.1"/>
    <property type="molecule type" value="Genomic_DNA"/>
</dbReference>
<evidence type="ECO:0000313" key="2">
    <source>
        <dbReference type="Proteomes" id="UP000057737"/>
    </source>
</evidence>
<organism evidence="1 2">
    <name type="scientific">Bradyrhizobium macuxiense</name>
    <dbReference type="NCBI Taxonomy" id="1755647"/>
    <lineage>
        <taxon>Bacteria</taxon>
        <taxon>Pseudomonadati</taxon>
        <taxon>Pseudomonadota</taxon>
        <taxon>Alphaproteobacteria</taxon>
        <taxon>Hyphomicrobiales</taxon>
        <taxon>Nitrobacteraceae</taxon>
        <taxon>Bradyrhizobium</taxon>
    </lineage>
</organism>
<sequence>MIREARHQPPRGKYKASRRRFYSSRERIMMRAALTNAESMDAPERRSTAGASGIARLVGEVASFLYFLWKSIGPVPTGGRTSSQLTEASNF</sequence>
<keyword evidence="2" id="KW-1185">Reference proteome</keyword>
<gene>
    <name evidence="1" type="ORF">AS156_38540</name>
</gene>
<dbReference type="AlphaFoldDB" id="A0A109JYZ8"/>
<dbReference type="Proteomes" id="UP000057737">
    <property type="component" value="Unassembled WGS sequence"/>
</dbReference>
<protein>
    <submittedName>
        <fullName evidence="1">Uncharacterized protein</fullName>
    </submittedName>
</protein>
<name>A0A109JYZ8_9BRAD</name>
<proteinExistence type="predicted"/>
<reference evidence="1 2" key="1">
    <citation type="submission" date="2015-11" db="EMBL/GenBank/DDBJ databases">
        <title>Draft Genome Sequence of the Strain BR 10303 (Bradyrhizobium sp.) isolated from nodules of Centrolobium paraense.</title>
        <authorList>
            <person name="Zelli J.E."/>
            <person name="Simoes-Araujo J.L."/>
            <person name="Barauna A.C."/>
            <person name="Silva K."/>
        </authorList>
    </citation>
    <scope>NUCLEOTIDE SEQUENCE [LARGE SCALE GENOMIC DNA]</scope>
    <source>
        <strain evidence="1 2">BR 10303</strain>
    </source>
</reference>